<feature type="domain" description="DUF1722" evidence="1">
    <location>
        <begin position="191"/>
        <end position="307"/>
    </location>
</feature>
<dbReference type="PANTHER" id="PTHR30087:SF0">
    <property type="entry name" value="INNER MEMBRANE PROTEIN"/>
    <property type="match status" value="1"/>
</dbReference>
<dbReference type="Pfam" id="PF04463">
    <property type="entry name" value="2-thiour_desulf"/>
    <property type="match status" value="1"/>
</dbReference>
<protein>
    <submittedName>
        <fullName evidence="2">Cytoplasmic protein</fullName>
    </submittedName>
</protein>
<dbReference type="PIRSF" id="PIRSF037004">
    <property type="entry name" value="UCP037004"/>
    <property type="match status" value="1"/>
</dbReference>
<dbReference type="InterPro" id="IPR017087">
    <property type="entry name" value="UCP037004"/>
</dbReference>
<evidence type="ECO:0000259" key="1">
    <source>
        <dbReference type="Pfam" id="PF08349"/>
    </source>
</evidence>
<dbReference type="InterPro" id="IPR007553">
    <property type="entry name" value="2-thiour_desulf"/>
</dbReference>
<dbReference type="AlphaFoldDB" id="A0A2G6K8S5"/>
<proteinExistence type="predicted"/>
<dbReference type="Pfam" id="PF08349">
    <property type="entry name" value="DUF1722"/>
    <property type="match status" value="1"/>
</dbReference>
<dbReference type="Proteomes" id="UP000230821">
    <property type="component" value="Unassembled WGS sequence"/>
</dbReference>
<comment type="caution">
    <text evidence="2">The sequence shown here is derived from an EMBL/GenBank/DDBJ whole genome shotgun (WGS) entry which is preliminary data.</text>
</comment>
<evidence type="ECO:0000313" key="2">
    <source>
        <dbReference type="EMBL" id="PIE31760.1"/>
    </source>
</evidence>
<evidence type="ECO:0000313" key="3">
    <source>
        <dbReference type="Proteomes" id="UP000230821"/>
    </source>
</evidence>
<dbReference type="EMBL" id="PDSK01000130">
    <property type="protein sequence ID" value="PIE31760.1"/>
    <property type="molecule type" value="Genomic_DNA"/>
</dbReference>
<sequence length="322" mass="37170">MDAFPKPIVYISKCLGFAHCRYDGQMIENSFVERLKEYVEFHAVCPEVEIGLGIPRKPIRIVSVDEKHHLYQPSTGKDVTQEMEDFADRFLSGISEVDGFLLKNRSPSCGPQDVKIYSGFENVSRTFRSSGFYGGEAVKRFHGMAIEDEGRIRNFAIREDFLTKLFTFARFREAKKQTTLHALMEFHSRHKLMLMGYNQSQMRLMGKILANHENSDLQSVTTKYEEHLKLALAKPPRVQSIINVLQHAFGGFSNHLSSEEKQFFLESLEEYRDERIPLSALLHVLRAWAIQYKNSYLLNQSFMNPYPKSLVEITDSGKGRRL</sequence>
<gene>
    <name evidence="2" type="ORF">CSA56_17415</name>
</gene>
<accession>A0A2G6K8S5</accession>
<reference evidence="2 3" key="1">
    <citation type="submission" date="2017-10" db="EMBL/GenBank/DDBJ databases">
        <title>Novel microbial diversity and functional potential in the marine mammal oral microbiome.</title>
        <authorList>
            <person name="Dudek N.K."/>
            <person name="Sun C.L."/>
            <person name="Burstein D."/>
            <person name="Kantor R.S."/>
            <person name="Aliaga Goltsman D.S."/>
            <person name="Bik E.M."/>
            <person name="Thomas B.C."/>
            <person name="Banfield J.F."/>
            <person name="Relman D.A."/>
        </authorList>
    </citation>
    <scope>NUCLEOTIDE SEQUENCE [LARGE SCALE GENOMIC DNA]</scope>
    <source>
        <strain evidence="2">DOLJORAL78_47_16</strain>
    </source>
</reference>
<name>A0A2G6K8S5_9BACT</name>
<dbReference type="InterPro" id="IPR013560">
    <property type="entry name" value="DUF1722"/>
</dbReference>
<dbReference type="PANTHER" id="PTHR30087">
    <property type="entry name" value="INNER MEMBRANE PROTEIN"/>
    <property type="match status" value="1"/>
</dbReference>
<organism evidence="2 3">
    <name type="scientific">candidate division KSB3 bacterium</name>
    <dbReference type="NCBI Taxonomy" id="2044937"/>
    <lineage>
        <taxon>Bacteria</taxon>
        <taxon>candidate division KSB3</taxon>
    </lineage>
</organism>